<dbReference type="Pfam" id="PF17170">
    <property type="entry name" value="DUF5128"/>
    <property type="match status" value="1"/>
</dbReference>
<dbReference type="PANTHER" id="PTHR24104">
    <property type="entry name" value="E3 UBIQUITIN-PROTEIN LIGASE NHLRC1-RELATED"/>
    <property type="match status" value="1"/>
</dbReference>
<name>A0A3B1A5Z6_9ZZZZ</name>
<sequence>MQRLSLFLLLALLISGCAETRQIMRFAEADREHVWPPAPEPPRYRFVGELTGEENFEALEKGGAANRVRNFFRAIVGLGSKAGFRNVLQRPQSGVVDGAGRILVTDASRLAIFVFDPAAGTLSVWDQASNTTNFASPVGISVAANGDILVADSELARVFRLSAQGKPLAVIGLGDLARPTGLAIDTSSGNIYVADTTEHNIKVFADDGRLLDIFGRQGTGKATFNAPTHLTFRDGQLYVTDTFNARVQVLDSEGHFLRSLGERGLYVGNLVRPKGVATDSDENIYVIESFHDYLLVYNSNGQFLLPIGGTGSGVGQFYLPAGVWTDSHDRIYVADMFNGRIVVLQYLAGNKKDL</sequence>
<dbReference type="PROSITE" id="PS51125">
    <property type="entry name" value="NHL"/>
    <property type="match status" value="2"/>
</dbReference>
<accession>A0A3B1A5Z6</accession>
<reference evidence="2" key="1">
    <citation type="submission" date="2018-06" db="EMBL/GenBank/DDBJ databases">
        <authorList>
            <person name="Zhirakovskaya E."/>
        </authorList>
    </citation>
    <scope>NUCLEOTIDE SEQUENCE</scope>
</reference>
<evidence type="ECO:0000313" key="2">
    <source>
        <dbReference type="EMBL" id="VAW95017.1"/>
    </source>
</evidence>
<proteinExistence type="predicted"/>
<dbReference type="PANTHER" id="PTHR24104:SF25">
    <property type="entry name" value="PROTEIN LIN-41"/>
    <property type="match status" value="1"/>
</dbReference>
<dbReference type="InterPro" id="IPR050952">
    <property type="entry name" value="TRIM-NHL_E3_ligases"/>
</dbReference>
<dbReference type="EMBL" id="UOFU01000063">
    <property type="protein sequence ID" value="VAW95017.1"/>
    <property type="molecule type" value="Genomic_DNA"/>
</dbReference>
<dbReference type="InterPro" id="IPR001258">
    <property type="entry name" value="NHL_repeat"/>
</dbReference>
<dbReference type="GO" id="GO:0008270">
    <property type="term" value="F:zinc ion binding"/>
    <property type="evidence" value="ECO:0007669"/>
    <property type="project" value="UniProtKB-KW"/>
</dbReference>
<dbReference type="Pfam" id="PF01436">
    <property type="entry name" value="NHL"/>
    <property type="match status" value="2"/>
</dbReference>
<dbReference type="PROSITE" id="PS51257">
    <property type="entry name" value="PROKAR_LIPOPROTEIN"/>
    <property type="match status" value="1"/>
</dbReference>
<keyword evidence="1" id="KW-0677">Repeat</keyword>
<protein>
    <submittedName>
        <fullName evidence="2">NHL repeat domain protein</fullName>
    </submittedName>
</protein>
<dbReference type="SUPFAM" id="SSF101898">
    <property type="entry name" value="NHL repeat"/>
    <property type="match status" value="1"/>
</dbReference>
<dbReference type="AlphaFoldDB" id="A0A3B1A5Z6"/>
<dbReference type="InterPro" id="IPR011042">
    <property type="entry name" value="6-blade_b-propeller_TolB-like"/>
</dbReference>
<organism evidence="2">
    <name type="scientific">hydrothermal vent metagenome</name>
    <dbReference type="NCBI Taxonomy" id="652676"/>
    <lineage>
        <taxon>unclassified sequences</taxon>
        <taxon>metagenomes</taxon>
        <taxon>ecological metagenomes</taxon>
    </lineage>
</organism>
<gene>
    <name evidence="2" type="ORF">MNBD_GAMMA20-22</name>
</gene>
<evidence type="ECO:0000256" key="1">
    <source>
        <dbReference type="ARBA" id="ARBA00022737"/>
    </source>
</evidence>
<dbReference type="Gene3D" id="2.120.10.30">
    <property type="entry name" value="TolB, C-terminal domain"/>
    <property type="match status" value="3"/>
</dbReference>